<keyword evidence="2" id="KW-1185">Reference proteome</keyword>
<dbReference type="AlphaFoldDB" id="A0AAV7BCR9"/>
<dbReference type="Proteomes" id="UP000824782">
    <property type="component" value="Unassembled WGS sequence"/>
</dbReference>
<evidence type="ECO:0000313" key="2">
    <source>
        <dbReference type="Proteomes" id="UP000824782"/>
    </source>
</evidence>
<organism evidence="1 2">
    <name type="scientific">Engystomops pustulosus</name>
    <name type="common">Tungara frog</name>
    <name type="synonym">Physalaemus pustulosus</name>
    <dbReference type="NCBI Taxonomy" id="76066"/>
    <lineage>
        <taxon>Eukaryota</taxon>
        <taxon>Metazoa</taxon>
        <taxon>Chordata</taxon>
        <taxon>Craniata</taxon>
        <taxon>Vertebrata</taxon>
        <taxon>Euteleostomi</taxon>
        <taxon>Amphibia</taxon>
        <taxon>Batrachia</taxon>
        <taxon>Anura</taxon>
        <taxon>Neobatrachia</taxon>
        <taxon>Hyloidea</taxon>
        <taxon>Leptodactylidae</taxon>
        <taxon>Leiuperinae</taxon>
        <taxon>Engystomops</taxon>
    </lineage>
</organism>
<sequence>MCRGDLCNVMGVTIGPSPCYEPRIIQQMFQGLIDRLLHPSLLCAQQLCYWDPDVSFGWIMASKGLLQQYRKCVTWGRGSVLLPPQSSISGITS</sequence>
<proteinExistence type="predicted"/>
<reference evidence="1" key="1">
    <citation type="thesis" date="2020" institute="ProQuest LLC" country="789 East Eisenhower Parkway, Ann Arbor, MI, USA">
        <title>Comparative Genomics and Chromosome Evolution.</title>
        <authorList>
            <person name="Mudd A.B."/>
        </authorList>
    </citation>
    <scope>NUCLEOTIDE SEQUENCE</scope>
    <source>
        <strain evidence="1">237g6f4</strain>
        <tissue evidence="1">Blood</tissue>
    </source>
</reference>
<evidence type="ECO:0000313" key="1">
    <source>
        <dbReference type="EMBL" id="KAG8570400.1"/>
    </source>
</evidence>
<name>A0AAV7BCR9_ENGPU</name>
<comment type="caution">
    <text evidence="1">The sequence shown here is derived from an EMBL/GenBank/DDBJ whole genome shotgun (WGS) entry which is preliminary data.</text>
</comment>
<accession>A0AAV7BCR9</accession>
<protein>
    <submittedName>
        <fullName evidence="1">Uncharacterized protein</fullName>
    </submittedName>
</protein>
<dbReference type="EMBL" id="WNYA01000005">
    <property type="protein sequence ID" value="KAG8570400.1"/>
    <property type="molecule type" value="Genomic_DNA"/>
</dbReference>
<gene>
    <name evidence="1" type="ORF">GDO81_011257</name>
</gene>